<dbReference type="Pfam" id="PF07586">
    <property type="entry name" value="HXXSHH"/>
    <property type="match status" value="1"/>
</dbReference>
<accession>A0A1Y6BHJ5</accession>
<dbReference type="STRING" id="1513793.SAMN06296036_103213"/>
<sequence>MTRKVTRRQFAQYLRNGAIAAAFSKTIISEQALGAVPGKNLVIFSHPNGHKSWGLTQAAVNGTGMASRALLSEGMFYNTNGISHGGAANILRFNANQGGSFDIDLDQAMGIKTLRLAIDFNPNQNQDNMCRDANGQLGRIVDNPQKAFDDLFSDAAVITDPGMRQDIYAGKKSIIDHCLEDVRKIKSGLGSLGSLFDENLQALIELQEQILTLQSEAAEAATQEPPATQCANPQIQIPNGPSPQNYNAYFDVMSEIIYQGIVCNRTQVAVLQMSNAQSDMVFNFPGSPVNSNAGFHGGLVHGTNRGNDYQQIVSWYIGKVAGFANRLAMTTGDVLKDSAVVHLSEMGIADHSTRDIPFIVYGELGGAIQTGRRIQGNSSTSSFLKTVTDDMFGPVVGQGVTPMRGLA</sequence>
<reference evidence="2" key="1">
    <citation type="submission" date="2017-04" db="EMBL/GenBank/DDBJ databases">
        <authorList>
            <person name="Varghese N."/>
            <person name="Submissions S."/>
        </authorList>
    </citation>
    <scope>NUCLEOTIDE SEQUENCE [LARGE SCALE GENOMIC DNA]</scope>
    <source>
        <strain evidence="2">RKEM611</strain>
    </source>
</reference>
<name>A0A1Y6BHJ5_9BACT</name>
<proteinExistence type="predicted"/>
<organism evidence="1 2">
    <name type="scientific">Pseudobacteriovorax antillogorgiicola</name>
    <dbReference type="NCBI Taxonomy" id="1513793"/>
    <lineage>
        <taxon>Bacteria</taxon>
        <taxon>Pseudomonadati</taxon>
        <taxon>Bdellovibrionota</taxon>
        <taxon>Oligoflexia</taxon>
        <taxon>Oligoflexales</taxon>
        <taxon>Pseudobacteriovoracaceae</taxon>
        <taxon>Pseudobacteriovorax</taxon>
    </lineage>
</organism>
<dbReference type="AlphaFoldDB" id="A0A1Y6BHJ5"/>
<dbReference type="EMBL" id="FWZT01000003">
    <property type="protein sequence ID" value="SMF01826.1"/>
    <property type="molecule type" value="Genomic_DNA"/>
</dbReference>
<evidence type="ECO:0000313" key="2">
    <source>
        <dbReference type="Proteomes" id="UP000192907"/>
    </source>
</evidence>
<evidence type="ECO:0000313" key="1">
    <source>
        <dbReference type="EMBL" id="SMF01826.1"/>
    </source>
</evidence>
<gene>
    <name evidence="1" type="ORF">SAMN06296036_103213</name>
</gene>
<dbReference type="RefSeq" id="WP_132315991.1">
    <property type="nucleotide sequence ID" value="NZ_FWZT01000003.1"/>
</dbReference>
<dbReference type="Proteomes" id="UP000192907">
    <property type="component" value="Unassembled WGS sequence"/>
</dbReference>
<keyword evidence="2" id="KW-1185">Reference proteome</keyword>
<evidence type="ECO:0008006" key="3">
    <source>
        <dbReference type="Google" id="ProtNLM"/>
    </source>
</evidence>
<protein>
    <recommendedName>
        <fullName evidence="3">DUF1552 domain-containing protein</fullName>
    </recommendedName>
</protein>
<dbReference type="InterPro" id="IPR011447">
    <property type="entry name" value="DUF1552"/>
</dbReference>
<dbReference type="OrthoDB" id="5482270at2"/>